<feature type="compositionally biased region" description="Low complexity" evidence="1">
    <location>
        <begin position="172"/>
        <end position="193"/>
    </location>
</feature>
<evidence type="ECO:0000256" key="1">
    <source>
        <dbReference type="SAM" id="MobiDB-lite"/>
    </source>
</evidence>
<evidence type="ECO:0000313" key="3">
    <source>
        <dbReference type="Proteomes" id="UP000237000"/>
    </source>
</evidence>
<keyword evidence="3" id="KW-1185">Reference proteome</keyword>
<dbReference type="OrthoDB" id="1189225at2759"/>
<organism evidence="2 3">
    <name type="scientific">Trema orientale</name>
    <name type="common">Charcoal tree</name>
    <name type="synonym">Celtis orientalis</name>
    <dbReference type="NCBI Taxonomy" id="63057"/>
    <lineage>
        <taxon>Eukaryota</taxon>
        <taxon>Viridiplantae</taxon>
        <taxon>Streptophyta</taxon>
        <taxon>Embryophyta</taxon>
        <taxon>Tracheophyta</taxon>
        <taxon>Spermatophyta</taxon>
        <taxon>Magnoliopsida</taxon>
        <taxon>eudicotyledons</taxon>
        <taxon>Gunneridae</taxon>
        <taxon>Pentapetalae</taxon>
        <taxon>rosids</taxon>
        <taxon>fabids</taxon>
        <taxon>Rosales</taxon>
        <taxon>Cannabaceae</taxon>
        <taxon>Trema</taxon>
    </lineage>
</organism>
<reference evidence="3" key="1">
    <citation type="submission" date="2016-06" db="EMBL/GenBank/DDBJ databases">
        <title>Parallel loss of symbiosis genes in relatives of nitrogen-fixing non-legume Parasponia.</title>
        <authorList>
            <person name="Van Velzen R."/>
            <person name="Holmer R."/>
            <person name="Bu F."/>
            <person name="Rutten L."/>
            <person name="Van Zeijl A."/>
            <person name="Liu W."/>
            <person name="Santuari L."/>
            <person name="Cao Q."/>
            <person name="Sharma T."/>
            <person name="Shen D."/>
            <person name="Roswanjaya Y."/>
            <person name="Wardhani T."/>
            <person name="Kalhor M.S."/>
            <person name="Jansen J."/>
            <person name="Van den Hoogen J."/>
            <person name="Gungor B."/>
            <person name="Hartog M."/>
            <person name="Hontelez J."/>
            <person name="Verver J."/>
            <person name="Yang W.-C."/>
            <person name="Schijlen E."/>
            <person name="Repin R."/>
            <person name="Schilthuizen M."/>
            <person name="Schranz E."/>
            <person name="Heidstra R."/>
            <person name="Miyata K."/>
            <person name="Fedorova E."/>
            <person name="Kohlen W."/>
            <person name="Bisseling T."/>
            <person name="Smit S."/>
            <person name="Geurts R."/>
        </authorList>
    </citation>
    <scope>NUCLEOTIDE SEQUENCE [LARGE SCALE GENOMIC DNA]</scope>
    <source>
        <strain evidence="3">cv. RG33-2</strain>
    </source>
</reference>
<dbReference type="InParanoid" id="A0A2P5FAQ8"/>
<dbReference type="Proteomes" id="UP000237000">
    <property type="component" value="Unassembled WGS sequence"/>
</dbReference>
<dbReference type="AlphaFoldDB" id="A0A2P5FAQ8"/>
<feature type="region of interest" description="Disordered" evidence="1">
    <location>
        <begin position="172"/>
        <end position="198"/>
    </location>
</feature>
<comment type="caution">
    <text evidence="2">The sequence shown here is derived from an EMBL/GenBank/DDBJ whole genome shotgun (WGS) entry which is preliminary data.</text>
</comment>
<sequence length="233" mass="26685">MDDLRETAFAYYDVIDDNTKQAIKAFSEQMETEKLPNKIMFKEFSAYMKTIGFAQFSSKEFFDELRASKRDHLVYADIITLLYFIQSGRPFCRGYNCKDFIKGMYFTCVKCFEKEGDYSFNVCPSCYRAKNYNHGHEEFLDPTVMLRLKIKQELTRQSSVNDIINYNKLQPSGSNTSKSSSHHAQSSPSSSNAIVVHNPQRKTVKADRALQLMQIAVGFGNLVVATSQLCTIM</sequence>
<proteinExistence type="predicted"/>
<evidence type="ECO:0000313" key="2">
    <source>
        <dbReference type="EMBL" id="PON94866.1"/>
    </source>
</evidence>
<protein>
    <submittedName>
        <fullName evidence="2">Calcium-binding EF-hand family protein</fullName>
    </submittedName>
</protein>
<accession>A0A2P5FAQ8</accession>
<gene>
    <name evidence="2" type="ORF">TorRG33x02_093790</name>
</gene>
<dbReference type="EMBL" id="JXTC01000048">
    <property type="protein sequence ID" value="PON94866.1"/>
    <property type="molecule type" value="Genomic_DNA"/>
</dbReference>
<name>A0A2P5FAQ8_TREOI</name>